<dbReference type="CDD" id="cd05094">
    <property type="entry name" value="PTKc_TrkC"/>
    <property type="match status" value="1"/>
</dbReference>
<sequence>MDLWFHSIRICWWRVLFLMSVFQDYLSSMLDCPPTCSCSQTEIYCNKSDNGRFFPLLALQDTGSNGTSVDIAELFKNITTIHIENWTGLQTLRDVDMELYTGLQRLNLSKNPLTTLSWQLFQHLQLSELRLDGVVFDCGCDIRWIQLWQQRGEAGLNMQQLYCRNGASKIRLHNMYIHNCDLPEISVSHSSVLVMEGDNVTVSCNGSGSPLPEVDWTVSGLHSINTHLSNVYWPNIHSINLTLFNISRDDNNFQLTCIAENVVGMTNSSIQLNVQFPPVILRLAEPEQRLDTCIEFTVRGYPHPKLRWFHKQKEILQNDYIRTDMDFYQDYLEGCLTFQNPTHINNGNYTLEASNPLGTVTKTVYGHFLSDTSFHFSQVSIAVGLAGFACVLLLVLFVLINKYGRRSKFGMKGPVAVISGEEDSASPLHHVNHGIITPCTLDAGPDAVVIGMTRIPVVENPQYFRHGHNCNKPTTLVQHIKRRDIILKRELGEGAFGKVFLAECYNLSPTKDKMLVAVKTLKDPNLSARKDFQREAELLTNLQHDHIVKFYGVCVDGDPLIMVFEYMKHGDLNKFLRAHGPDAMILVDGQPLQSNGELGLSQMLHIATQIASGMVYLASQHFVHRDLATRNCLVGNGLLVKIGDFGMSRDIYSTWCCEMTLCTPDSVFPVGGHTMLPIRWMPPESIMYRKFSTESDVWSFGVILWEIFTYGKQPWFQLGNNEVIECITQGRVLERPRICPKEVYDVMLGCWQREPQQRLNIKDIQKVLFAMGKATPVYLDILG</sequence>
<dbReference type="EC" id="2.7.10.1" evidence="3"/>
<dbReference type="GO" id="GO:0005030">
    <property type="term" value="F:neurotrophin receptor activity"/>
    <property type="evidence" value="ECO:0007669"/>
    <property type="project" value="TreeGrafter"/>
</dbReference>
<keyword evidence="11" id="KW-0677">Repeat</keyword>
<keyword evidence="15 26" id="KW-0067">ATP-binding</keyword>
<dbReference type="GO" id="GO:0030154">
    <property type="term" value="P:cell differentiation"/>
    <property type="evidence" value="ECO:0007669"/>
    <property type="project" value="UniProtKB-KW"/>
</dbReference>
<feature type="signal peptide" evidence="30">
    <location>
        <begin position="1"/>
        <end position="28"/>
    </location>
</feature>
<feature type="transmembrane region" description="Helical" evidence="29">
    <location>
        <begin position="379"/>
        <end position="400"/>
    </location>
</feature>
<dbReference type="Pfam" id="PF07714">
    <property type="entry name" value="PK_Tyr_Ser-Thr"/>
    <property type="match status" value="1"/>
</dbReference>
<comment type="catalytic activity">
    <reaction evidence="24">
        <text>L-tyrosyl-[protein] + ATP = O-phospho-L-tyrosyl-[protein] + ADP + H(+)</text>
        <dbReference type="Rhea" id="RHEA:10596"/>
        <dbReference type="Rhea" id="RHEA-COMP:10136"/>
        <dbReference type="Rhea" id="RHEA-COMP:20101"/>
        <dbReference type="ChEBI" id="CHEBI:15378"/>
        <dbReference type="ChEBI" id="CHEBI:30616"/>
        <dbReference type="ChEBI" id="CHEBI:46858"/>
        <dbReference type="ChEBI" id="CHEBI:61978"/>
        <dbReference type="ChEBI" id="CHEBI:456216"/>
        <dbReference type="EC" id="2.7.10.1"/>
    </reaction>
</comment>
<evidence type="ECO:0000256" key="18">
    <source>
        <dbReference type="ARBA" id="ARBA00023136"/>
    </source>
</evidence>
<dbReference type="InterPro" id="IPR013783">
    <property type="entry name" value="Ig-like_fold"/>
</dbReference>
<dbReference type="Gene3D" id="3.30.200.20">
    <property type="entry name" value="Phosphorylase Kinase, domain 1"/>
    <property type="match status" value="1"/>
</dbReference>
<evidence type="ECO:0000256" key="21">
    <source>
        <dbReference type="ARBA" id="ARBA00023170"/>
    </source>
</evidence>
<evidence type="ECO:0000256" key="25">
    <source>
        <dbReference type="PIRSR" id="PIRSR620777-50"/>
    </source>
</evidence>
<keyword evidence="22" id="KW-0325">Glycoprotein</keyword>
<keyword evidence="23" id="KW-0393">Immunoglobulin domain</keyword>
<dbReference type="GO" id="GO:0051897">
    <property type="term" value="P:positive regulation of phosphatidylinositol 3-kinase/protein kinase B signal transduction"/>
    <property type="evidence" value="ECO:0007669"/>
    <property type="project" value="TreeGrafter"/>
</dbReference>
<keyword evidence="16" id="KW-0524">Neurogenesis</keyword>
<keyword evidence="5" id="KW-1003">Cell membrane</keyword>
<dbReference type="GO" id="GO:0004714">
    <property type="term" value="F:transmembrane receptor protein tyrosine kinase activity"/>
    <property type="evidence" value="ECO:0007669"/>
    <property type="project" value="UniProtKB-EC"/>
</dbReference>
<accession>A0AAQ6APQ5</accession>
<evidence type="ECO:0000313" key="33">
    <source>
        <dbReference type="Ensembl" id="ENSAOCP00000078300.1"/>
    </source>
</evidence>
<keyword evidence="14" id="KW-0221">Differentiation</keyword>
<keyword evidence="7" id="KW-0433">Leucine-rich repeat</keyword>
<evidence type="ECO:0000256" key="12">
    <source>
        <dbReference type="ARBA" id="ARBA00022741"/>
    </source>
</evidence>
<feature type="binding site" evidence="26">
    <location>
        <begin position="491"/>
        <end position="499"/>
    </location>
    <ligand>
        <name>ATP</name>
        <dbReference type="ChEBI" id="CHEBI:30616"/>
    </ligand>
</feature>
<evidence type="ECO:0000256" key="15">
    <source>
        <dbReference type="ARBA" id="ARBA00022840"/>
    </source>
</evidence>
<dbReference type="GO" id="GO:0005886">
    <property type="term" value="C:plasma membrane"/>
    <property type="evidence" value="ECO:0007669"/>
    <property type="project" value="UniProtKB-SubCell"/>
</dbReference>
<evidence type="ECO:0000313" key="34">
    <source>
        <dbReference type="Proteomes" id="UP001501940"/>
    </source>
</evidence>
<evidence type="ECO:0000259" key="32">
    <source>
        <dbReference type="PROSITE" id="PS50835"/>
    </source>
</evidence>
<evidence type="ECO:0000256" key="20">
    <source>
        <dbReference type="ARBA" id="ARBA00023157"/>
    </source>
</evidence>
<feature type="site" description="Interaction with PLCG1" evidence="27">
    <location>
        <position position="778"/>
    </location>
</feature>
<dbReference type="SUPFAM" id="SSF48726">
    <property type="entry name" value="Immunoglobulin"/>
    <property type="match status" value="2"/>
</dbReference>
<dbReference type="GO" id="GO:0010976">
    <property type="term" value="P:positive regulation of neuron projection development"/>
    <property type="evidence" value="ECO:0007669"/>
    <property type="project" value="TreeGrafter"/>
</dbReference>
<evidence type="ECO:0000256" key="29">
    <source>
        <dbReference type="SAM" id="Phobius"/>
    </source>
</evidence>
<dbReference type="CDD" id="cd04971">
    <property type="entry name" value="IgI_TrKABC_d5"/>
    <property type="match status" value="1"/>
</dbReference>
<evidence type="ECO:0000256" key="26">
    <source>
        <dbReference type="PIRSR" id="PIRSR620777-51"/>
    </source>
</evidence>
<keyword evidence="6" id="KW-0597">Phosphoprotein</keyword>
<evidence type="ECO:0000256" key="3">
    <source>
        <dbReference type="ARBA" id="ARBA00011902"/>
    </source>
</evidence>
<comment type="subcellular location">
    <subcellularLocation>
        <location evidence="1">Cell membrane</location>
        <topology evidence="1">Single-pass type I membrane protein</topology>
    </subcellularLocation>
    <subcellularLocation>
        <location evidence="2">Endosome membrane</location>
        <topology evidence="2">Single-pass type I membrane protein</topology>
    </subcellularLocation>
</comment>
<dbReference type="AlphaFoldDB" id="A0AAQ6APQ5"/>
<dbReference type="SUPFAM" id="SSF56112">
    <property type="entry name" value="Protein kinase-like (PK-like)"/>
    <property type="match status" value="1"/>
</dbReference>
<evidence type="ECO:0000256" key="7">
    <source>
        <dbReference type="ARBA" id="ARBA00022614"/>
    </source>
</evidence>
<dbReference type="PANTHER" id="PTHR24416:SF66">
    <property type="entry name" value="NT-3 GROWTH FACTOR RECEPTOR"/>
    <property type="match status" value="1"/>
</dbReference>
<dbReference type="Pfam" id="PF13927">
    <property type="entry name" value="Ig_3"/>
    <property type="match status" value="1"/>
</dbReference>
<evidence type="ECO:0000256" key="11">
    <source>
        <dbReference type="ARBA" id="ARBA00022737"/>
    </source>
</evidence>
<reference evidence="33" key="3">
    <citation type="submission" date="2025-09" db="UniProtKB">
        <authorList>
            <consortium name="Ensembl"/>
        </authorList>
    </citation>
    <scope>IDENTIFICATION</scope>
</reference>
<dbReference type="InterPro" id="IPR020777">
    <property type="entry name" value="NTRK"/>
</dbReference>
<dbReference type="FunFam" id="1.10.510.10:FF:000034">
    <property type="entry name" value="Tyrosine-protein kinase receptor"/>
    <property type="match status" value="1"/>
</dbReference>
<dbReference type="InterPro" id="IPR032675">
    <property type="entry name" value="LRR_dom_sf"/>
</dbReference>
<dbReference type="GO" id="GO:0007169">
    <property type="term" value="P:cell surface receptor protein tyrosine kinase signaling pathway"/>
    <property type="evidence" value="ECO:0007669"/>
    <property type="project" value="InterPro"/>
</dbReference>
<keyword evidence="18 29" id="KW-0472">Membrane</keyword>
<dbReference type="Pfam" id="PF16920">
    <property type="entry name" value="LRRCT_2"/>
    <property type="match status" value="1"/>
</dbReference>
<keyword evidence="34" id="KW-1185">Reference proteome</keyword>
<dbReference type="FunFam" id="3.30.200.20:FF:000033">
    <property type="entry name" value="Tyrosine-protein kinase receptor"/>
    <property type="match status" value="1"/>
</dbReference>
<protein>
    <recommendedName>
        <fullName evidence="3">receptor protein-tyrosine kinase</fullName>
        <ecNumber evidence="3">2.7.10.1</ecNumber>
    </recommendedName>
</protein>
<organism evidence="33 34">
    <name type="scientific">Amphiprion ocellaris</name>
    <name type="common">Clown anemonefish</name>
    <dbReference type="NCBI Taxonomy" id="80972"/>
    <lineage>
        <taxon>Eukaryota</taxon>
        <taxon>Metazoa</taxon>
        <taxon>Chordata</taxon>
        <taxon>Craniata</taxon>
        <taxon>Vertebrata</taxon>
        <taxon>Euteleostomi</taxon>
        <taxon>Actinopterygii</taxon>
        <taxon>Neopterygii</taxon>
        <taxon>Teleostei</taxon>
        <taxon>Neoteleostei</taxon>
        <taxon>Acanthomorphata</taxon>
        <taxon>Ovalentaria</taxon>
        <taxon>Pomacentridae</taxon>
        <taxon>Amphiprion</taxon>
    </lineage>
</organism>
<evidence type="ECO:0000256" key="6">
    <source>
        <dbReference type="ARBA" id="ARBA00022553"/>
    </source>
</evidence>
<dbReference type="Ensembl" id="ENSAOCT00000074181.1">
    <property type="protein sequence ID" value="ENSAOCP00000078300.1"/>
    <property type="gene ID" value="ENSAOCG00000014175.2"/>
</dbReference>
<proteinExistence type="predicted"/>
<evidence type="ECO:0000256" key="8">
    <source>
        <dbReference type="ARBA" id="ARBA00022679"/>
    </source>
</evidence>
<dbReference type="Pfam" id="PF07679">
    <property type="entry name" value="I-set"/>
    <property type="match status" value="1"/>
</dbReference>
<keyword evidence="9 29" id="KW-0812">Transmembrane</keyword>
<feature type="active site" description="Proton acceptor" evidence="25">
    <location>
        <position position="626"/>
    </location>
</feature>
<dbReference type="PROSITE" id="PS50011">
    <property type="entry name" value="PROTEIN_KINASE_DOM"/>
    <property type="match status" value="1"/>
</dbReference>
<evidence type="ECO:0000256" key="22">
    <source>
        <dbReference type="ARBA" id="ARBA00023180"/>
    </source>
</evidence>
<dbReference type="InterPro" id="IPR020635">
    <property type="entry name" value="Tyr_kinase_cat_dom"/>
</dbReference>
<feature type="binding site" evidence="26 28">
    <location>
        <position position="519"/>
    </location>
    <ligand>
        <name>ATP</name>
        <dbReference type="ChEBI" id="CHEBI:30616"/>
    </ligand>
</feature>
<evidence type="ECO:0000256" key="17">
    <source>
        <dbReference type="ARBA" id="ARBA00022989"/>
    </source>
</evidence>
<evidence type="ECO:0000256" key="23">
    <source>
        <dbReference type="ARBA" id="ARBA00023319"/>
    </source>
</evidence>
<feature type="domain" description="Protein kinase" evidence="31">
    <location>
        <begin position="485"/>
        <end position="770"/>
    </location>
</feature>
<dbReference type="Gene3D" id="2.60.40.10">
    <property type="entry name" value="Immunoglobulins"/>
    <property type="match status" value="2"/>
</dbReference>
<keyword evidence="13" id="KW-0418">Kinase</keyword>
<dbReference type="InterPro" id="IPR013098">
    <property type="entry name" value="Ig_I-set"/>
</dbReference>
<evidence type="ECO:0000256" key="2">
    <source>
        <dbReference type="ARBA" id="ARBA00004530"/>
    </source>
</evidence>
<dbReference type="InterPro" id="IPR036179">
    <property type="entry name" value="Ig-like_dom_sf"/>
</dbReference>
<evidence type="ECO:0000259" key="31">
    <source>
        <dbReference type="PROSITE" id="PS50011"/>
    </source>
</evidence>
<keyword evidence="12 26" id="KW-0547">Nucleotide-binding</keyword>
<dbReference type="GO" id="GO:1990090">
    <property type="term" value="P:cellular response to nerve growth factor stimulus"/>
    <property type="evidence" value="ECO:0007669"/>
    <property type="project" value="TreeGrafter"/>
</dbReference>
<dbReference type="PROSITE" id="PS00109">
    <property type="entry name" value="PROTEIN_KINASE_TYR"/>
    <property type="match status" value="1"/>
</dbReference>
<dbReference type="InterPro" id="IPR000719">
    <property type="entry name" value="Prot_kinase_dom"/>
</dbReference>
<evidence type="ECO:0000256" key="16">
    <source>
        <dbReference type="ARBA" id="ARBA00022902"/>
    </source>
</evidence>
<dbReference type="Proteomes" id="UP001501940">
    <property type="component" value="Chromosome 1"/>
</dbReference>
<keyword evidence="17 29" id="KW-1133">Transmembrane helix</keyword>
<dbReference type="InterPro" id="IPR031635">
    <property type="entry name" value="NTRK_LRRCT"/>
</dbReference>
<dbReference type="InterPro" id="IPR001245">
    <property type="entry name" value="Ser-Thr/Tyr_kinase_cat_dom"/>
</dbReference>
<evidence type="ECO:0000256" key="9">
    <source>
        <dbReference type="ARBA" id="ARBA00022692"/>
    </source>
</evidence>
<feature type="site" description="Interaction with SHC1" evidence="27">
    <location>
        <position position="463"/>
    </location>
</feature>
<dbReference type="GO" id="GO:0043235">
    <property type="term" value="C:receptor complex"/>
    <property type="evidence" value="ECO:0007669"/>
    <property type="project" value="TreeGrafter"/>
</dbReference>
<dbReference type="SMART" id="SM00219">
    <property type="entry name" value="TyrKc"/>
    <property type="match status" value="1"/>
</dbReference>
<dbReference type="Gene3D" id="3.80.10.10">
    <property type="entry name" value="Ribonuclease Inhibitor"/>
    <property type="match status" value="1"/>
</dbReference>
<dbReference type="SUPFAM" id="SSF52058">
    <property type="entry name" value="L domain-like"/>
    <property type="match status" value="1"/>
</dbReference>
<dbReference type="PANTHER" id="PTHR24416">
    <property type="entry name" value="TYROSINE-PROTEIN KINASE RECEPTOR"/>
    <property type="match status" value="1"/>
</dbReference>
<dbReference type="PROSITE" id="PS50835">
    <property type="entry name" value="IG_LIKE"/>
    <property type="match status" value="1"/>
</dbReference>
<dbReference type="GO" id="GO:0007399">
    <property type="term" value="P:nervous system development"/>
    <property type="evidence" value="ECO:0007669"/>
    <property type="project" value="UniProtKB-KW"/>
</dbReference>
<evidence type="ECO:0000256" key="4">
    <source>
        <dbReference type="ARBA" id="ARBA00022473"/>
    </source>
</evidence>
<dbReference type="SMART" id="SM00409">
    <property type="entry name" value="IG"/>
    <property type="match status" value="2"/>
</dbReference>
<dbReference type="Gene3D" id="1.10.510.10">
    <property type="entry name" value="Transferase(Phosphotransferase) domain 1"/>
    <property type="match status" value="1"/>
</dbReference>
<dbReference type="InterPro" id="IPR007110">
    <property type="entry name" value="Ig-like_dom"/>
</dbReference>
<evidence type="ECO:0000256" key="30">
    <source>
        <dbReference type="SAM" id="SignalP"/>
    </source>
</evidence>
<dbReference type="GO" id="GO:0010008">
    <property type="term" value="C:endosome membrane"/>
    <property type="evidence" value="ECO:0007669"/>
    <property type="project" value="UniProtKB-SubCell"/>
</dbReference>
<keyword evidence="21" id="KW-0675">Receptor</keyword>
<dbReference type="GeneTree" id="ENSGT00940000155645"/>
<reference evidence="33" key="2">
    <citation type="submission" date="2025-08" db="UniProtKB">
        <authorList>
            <consortium name="Ensembl"/>
        </authorList>
    </citation>
    <scope>IDENTIFICATION</scope>
</reference>
<feature type="chain" id="PRO_5043669540" description="receptor protein-tyrosine kinase" evidence="30">
    <location>
        <begin position="29"/>
        <end position="783"/>
    </location>
</feature>
<dbReference type="FunFam" id="2.60.40.10:FF:000251">
    <property type="entry name" value="Tyrosine-protein kinase receptor"/>
    <property type="match status" value="1"/>
</dbReference>
<keyword evidence="8" id="KW-0808">Transferase</keyword>
<evidence type="ECO:0000256" key="28">
    <source>
        <dbReference type="PROSITE-ProRule" id="PRU10141"/>
    </source>
</evidence>
<dbReference type="InterPro" id="IPR011009">
    <property type="entry name" value="Kinase-like_dom_sf"/>
</dbReference>
<keyword evidence="4" id="KW-0217">Developmental protein</keyword>
<feature type="domain" description="Ig-like" evidence="32">
    <location>
        <begin position="183"/>
        <end position="275"/>
    </location>
</feature>
<name>A0AAQ6APQ5_AMPOC</name>
<dbReference type="PRINTS" id="PR00109">
    <property type="entry name" value="TYRKINASE"/>
</dbReference>
<dbReference type="GO" id="GO:0043121">
    <property type="term" value="F:neurotrophin binding"/>
    <property type="evidence" value="ECO:0007669"/>
    <property type="project" value="TreeGrafter"/>
</dbReference>
<keyword evidence="20" id="KW-1015">Disulfide bond</keyword>
<evidence type="ECO:0000256" key="24">
    <source>
        <dbReference type="ARBA" id="ARBA00051243"/>
    </source>
</evidence>
<evidence type="ECO:0000256" key="5">
    <source>
        <dbReference type="ARBA" id="ARBA00022475"/>
    </source>
</evidence>
<evidence type="ECO:0000256" key="19">
    <source>
        <dbReference type="ARBA" id="ARBA00023137"/>
    </source>
</evidence>
<evidence type="ECO:0000256" key="10">
    <source>
        <dbReference type="ARBA" id="ARBA00022729"/>
    </source>
</evidence>
<dbReference type="PRINTS" id="PR01939">
    <property type="entry name" value="NTKRECEPTOR"/>
</dbReference>
<evidence type="ECO:0000256" key="27">
    <source>
        <dbReference type="PIRSR" id="PIRSR620777-52"/>
    </source>
</evidence>
<dbReference type="InterPro" id="IPR003599">
    <property type="entry name" value="Ig_sub"/>
</dbReference>
<evidence type="ECO:0000256" key="1">
    <source>
        <dbReference type="ARBA" id="ARBA00004251"/>
    </source>
</evidence>
<keyword evidence="10 30" id="KW-0732">Signal</keyword>
<dbReference type="GO" id="GO:0030424">
    <property type="term" value="C:axon"/>
    <property type="evidence" value="ECO:0007669"/>
    <property type="project" value="TreeGrafter"/>
</dbReference>
<dbReference type="InterPro" id="IPR008266">
    <property type="entry name" value="Tyr_kinase_AS"/>
</dbReference>
<dbReference type="InterPro" id="IPR017441">
    <property type="entry name" value="Protein_kinase_ATP_BS"/>
</dbReference>
<evidence type="ECO:0000256" key="14">
    <source>
        <dbReference type="ARBA" id="ARBA00022782"/>
    </source>
</evidence>
<reference evidence="33 34" key="1">
    <citation type="submission" date="2022-01" db="EMBL/GenBank/DDBJ databases">
        <title>A chromosome-scale genome assembly of the false clownfish, Amphiprion ocellaris.</title>
        <authorList>
            <person name="Ryu T."/>
        </authorList>
    </citation>
    <scope>NUCLEOTIDE SEQUENCE [LARGE SCALE GENOMIC DNA]</scope>
</reference>
<evidence type="ECO:0000256" key="13">
    <source>
        <dbReference type="ARBA" id="ARBA00022777"/>
    </source>
</evidence>
<dbReference type="InterPro" id="IPR050122">
    <property type="entry name" value="RTK"/>
</dbReference>
<dbReference type="PROSITE" id="PS00107">
    <property type="entry name" value="PROTEIN_KINASE_ATP"/>
    <property type="match status" value="1"/>
</dbReference>
<keyword evidence="19" id="KW-0829">Tyrosine-protein kinase</keyword>
<dbReference type="GO" id="GO:0005524">
    <property type="term" value="F:ATP binding"/>
    <property type="evidence" value="ECO:0007669"/>
    <property type="project" value="UniProtKB-UniRule"/>
</dbReference>